<dbReference type="Pfam" id="PF13715">
    <property type="entry name" value="CarbopepD_reg_2"/>
    <property type="match status" value="1"/>
</dbReference>
<keyword evidence="13" id="KW-0675">Receptor</keyword>
<keyword evidence="14" id="KW-1185">Reference proteome</keyword>
<dbReference type="Gene3D" id="2.170.130.10">
    <property type="entry name" value="TonB-dependent receptor, plug domain"/>
    <property type="match status" value="1"/>
</dbReference>
<reference evidence="13 14" key="1">
    <citation type="submission" date="2020-01" db="EMBL/GenBank/DDBJ databases">
        <authorList>
            <person name="Kim M.K."/>
        </authorList>
    </citation>
    <scope>NUCLEOTIDE SEQUENCE [LARGE SCALE GENOMIC DNA]</scope>
    <source>
        <strain evidence="13 14">172606-1</strain>
    </source>
</reference>
<dbReference type="SUPFAM" id="SSF56935">
    <property type="entry name" value="Porins"/>
    <property type="match status" value="1"/>
</dbReference>
<evidence type="ECO:0000256" key="8">
    <source>
        <dbReference type="PROSITE-ProRule" id="PRU01360"/>
    </source>
</evidence>
<feature type="domain" description="TonB-dependent receptor-like beta-barrel" evidence="11">
    <location>
        <begin position="316"/>
        <end position="709"/>
    </location>
</feature>
<feature type="chain" id="PRO_5025560474" evidence="10">
    <location>
        <begin position="22"/>
        <end position="754"/>
    </location>
</feature>
<keyword evidence="4 8" id="KW-0812">Transmembrane</keyword>
<protein>
    <submittedName>
        <fullName evidence="13">TonB-dependent receptor</fullName>
    </submittedName>
</protein>
<dbReference type="Gene3D" id="2.40.170.20">
    <property type="entry name" value="TonB-dependent receptor, beta-barrel domain"/>
    <property type="match status" value="1"/>
</dbReference>
<dbReference type="InterPro" id="IPR008969">
    <property type="entry name" value="CarboxyPept-like_regulatory"/>
</dbReference>
<accession>A0A6C0GMQ2</accession>
<dbReference type="EMBL" id="CP048222">
    <property type="protein sequence ID" value="QHT69299.1"/>
    <property type="molecule type" value="Genomic_DNA"/>
</dbReference>
<dbReference type="PROSITE" id="PS52016">
    <property type="entry name" value="TONB_DEPENDENT_REC_3"/>
    <property type="match status" value="1"/>
</dbReference>
<dbReference type="AlphaFoldDB" id="A0A6C0GMQ2"/>
<dbReference type="Proteomes" id="UP000480178">
    <property type="component" value="Chromosome"/>
</dbReference>
<gene>
    <name evidence="13" type="ORF">GXP67_23000</name>
</gene>
<evidence type="ECO:0000256" key="2">
    <source>
        <dbReference type="ARBA" id="ARBA00022448"/>
    </source>
</evidence>
<keyword evidence="2 8" id="KW-0813">Transport</keyword>
<dbReference type="Pfam" id="PF07715">
    <property type="entry name" value="Plug"/>
    <property type="match status" value="1"/>
</dbReference>
<evidence type="ECO:0000256" key="5">
    <source>
        <dbReference type="ARBA" id="ARBA00023077"/>
    </source>
</evidence>
<dbReference type="InterPro" id="IPR012910">
    <property type="entry name" value="Plug_dom"/>
</dbReference>
<organism evidence="13 14">
    <name type="scientific">Rhodocytophaga rosea</name>
    <dbReference type="NCBI Taxonomy" id="2704465"/>
    <lineage>
        <taxon>Bacteria</taxon>
        <taxon>Pseudomonadati</taxon>
        <taxon>Bacteroidota</taxon>
        <taxon>Cytophagia</taxon>
        <taxon>Cytophagales</taxon>
        <taxon>Rhodocytophagaceae</taxon>
        <taxon>Rhodocytophaga</taxon>
    </lineage>
</organism>
<dbReference type="InterPro" id="IPR039426">
    <property type="entry name" value="TonB-dep_rcpt-like"/>
</dbReference>
<evidence type="ECO:0000259" key="11">
    <source>
        <dbReference type="Pfam" id="PF00593"/>
    </source>
</evidence>
<feature type="domain" description="TonB-dependent receptor plug" evidence="12">
    <location>
        <begin position="117"/>
        <end position="226"/>
    </location>
</feature>
<name>A0A6C0GMQ2_9BACT</name>
<comment type="subcellular location">
    <subcellularLocation>
        <location evidence="1 8">Cell outer membrane</location>
        <topology evidence="1 8">Multi-pass membrane protein</topology>
    </subcellularLocation>
</comment>
<dbReference type="InterPro" id="IPR036942">
    <property type="entry name" value="Beta-barrel_TonB_sf"/>
</dbReference>
<dbReference type="KEGG" id="rhoz:GXP67_23000"/>
<keyword evidence="6 8" id="KW-0472">Membrane</keyword>
<dbReference type="GO" id="GO:0009279">
    <property type="term" value="C:cell outer membrane"/>
    <property type="evidence" value="ECO:0007669"/>
    <property type="project" value="UniProtKB-SubCell"/>
</dbReference>
<dbReference type="Gene3D" id="2.60.40.1120">
    <property type="entry name" value="Carboxypeptidase-like, regulatory domain"/>
    <property type="match status" value="1"/>
</dbReference>
<evidence type="ECO:0000256" key="4">
    <source>
        <dbReference type="ARBA" id="ARBA00022692"/>
    </source>
</evidence>
<sequence>MYLSLLLFCMGCLFFPSLTIAHEISIKGIVYDKESNTPLPGAHIVLESTGKSTTSDAFGTYYFADLAEGSYELKISFIGYETNRITAVVKAGETTTLVSHLPTARLELSEVTIAAGVQSPVNSISGIDIKLRPTRSAQDMLRMVPGLFIAQHAGGGKAEQIFLRGFDIDHGTDINLTVDGLPVNMVSHAHGQGYSDLHFLIPETVESIDFGKGPYYSNKGDFTTAGYVGFQTKNALKKSMFKLEGGQFDTYRAVAMLDVLGEKSKEQGQSAYIASEYLFTNGYFDSPQNFNRLNLFGKYNRYIDNNKILNISLSIFNSKWDASGQIPQRAVDAGIIGRFGAIDDTEGGNTRRSNVNVQLTSILPGGATLKNQIYFTRYDFELYSNFTFFLNDSLNGDQIRQKENRNLTGYLGSYTQRSRLFNKELITEAGVGLRYDEIQNNELSRTKSRRITTANVALGDIDQLNAHAYFDEKLILSPKLTLNAGLRLDAFKFAYDNHLDSAYSRESASKTTISPKLNLNYDVTPGLRLFLNSGIGFHSNDTRVIIEQKGSDILPKAYGAEIGVLAKPTDKLIIHSSLWRLDLDQEFVYVGDEGIVEPSGKTRRYGIDFSLRYQLTSWLFADADLNLTRPRALATPQGEDYIPLAPMLTSIGGLSFRLTNGLNGSIRYRYLGDRPANEDNSVIAHGYLLADAVLNYTRPKYEIGFSIENTTNTSWKEAQFDTESRLRWEQQPVSEIHFTPGTPFFLKVNLSYFF</sequence>
<evidence type="ECO:0000256" key="10">
    <source>
        <dbReference type="SAM" id="SignalP"/>
    </source>
</evidence>
<dbReference type="PANTHER" id="PTHR30069">
    <property type="entry name" value="TONB-DEPENDENT OUTER MEMBRANE RECEPTOR"/>
    <property type="match status" value="1"/>
</dbReference>
<dbReference type="Pfam" id="PF00593">
    <property type="entry name" value="TonB_dep_Rec_b-barrel"/>
    <property type="match status" value="1"/>
</dbReference>
<dbReference type="SUPFAM" id="SSF49464">
    <property type="entry name" value="Carboxypeptidase regulatory domain-like"/>
    <property type="match status" value="1"/>
</dbReference>
<dbReference type="InterPro" id="IPR037066">
    <property type="entry name" value="Plug_dom_sf"/>
</dbReference>
<keyword evidence="5 9" id="KW-0798">TonB box</keyword>
<dbReference type="PANTHER" id="PTHR30069:SF36">
    <property type="entry name" value="BLL6948 PROTEIN"/>
    <property type="match status" value="1"/>
</dbReference>
<evidence type="ECO:0000256" key="7">
    <source>
        <dbReference type="ARBA" id="ARBA00023237"/>
    </source>
</evidence>
<keyword evidence="10" id="KW-0732">Signal</keyword>
<proteinExistence type="inferred from homology"/>
<evidence type="ECO:0000256" key="6">
    <source>
        <dbReference type="ARBA" id="ARBA00023136"/>
    </source>
</evidence>
<comment type="similarity">
    <text evidence="8 9">Belongs to the TonB-dependent receptor family.</text>
</comment>
<evidence type="ECO:0000313" key="13">
    <source>
        <dbReference type="EMBL" id="QHT69299.1"/>
    </source>
</evidence>
<dbReference type="GO" id="GO:0044718">
    <property type="term" value="P:siderophore transmembrane transport"/>
    <property type="evidence" value="ECO:0007669"/>
    <property type="project" value="TreeGrafter"/>
</dbReference>
<keyword evidence="3 8" id="KW-1134">Transmembrane beta strand</keyword>
<evidence type="ECO:0000256" key="3">
    <source>
        <dbReference type="ARBA" id="ARBA00022452"/>
    </source>
</evidence>
<feature type="signal peptide" evidence="10">
    <location>
        <begin position="1"/>
        <end position="21"/>
    </location>
</feature>
<evidence type="ECO:0000256" key="9">
    <source>
        <dbReference type="RuleBase" id="RU003357"/>
    </source>
</evidence>
<evidence type="ECO:0000313" key="14">
    <source>
        <dbReference type="Proteomes" id="UP000480178"/>
    </source>
</evidence>
<dbReference type="InterPro" id="IPR000531">
    <property type="entry name" value="Beta-barrel_TonB"/>
</dbReference>
<evidence type="ECO:0000256" key="1">
    <source>
        <dbReference type="ARBA" id="ARBA00004571"/>
    </source>
</evidence>
<dbReference type="GO" id="GO:0015344">
    <property type="term" value="F:siderophore uptake transmembrane transporter activity"/>
    <property type="evidence" value="ECO:0007669"/>
    <property type="project" value="TreeGrafter"/>
</dbReference>
<keyword evidence="7 8" id="KW-0998">Cell outer membrane</keyword>
<evidence type="ECO:0000259" key="12">
    <source>
        <dbReference type="Pfam" id="PF07715"/>
    </source>
</evidence>